<evidence type="ECO:0000313" key="2">
    <source>
        <dbReference type="EMBL" id="KAF5324966.1"/>
    </source>
</evidence>
<gene>
    <name evidence="2" type="ORF">D9758_017736</name>
</gene>
<proteinExistence type="predicted"/>
<dbReference type="EMBL" id="JAACJM010000385">
    <property type="protein sequence ID" value="KAF5324966.1"/>
    <property type="molecule type" value="Genomic_DNA"/>
</dbReference>
<evidence type="ECO:0000256" key="1">
    <source>
        <dbReference type="SAM" id="MobiDB-lite"/>
    </source>
</evidence>
<comment type="caution">
    <text evidence="2">The sequence shown here is derived from an EMBL/GenBank/DDBJ whole genome shotgun (WGS) entry which is preliminary data.</text>
</comment>
<evidence type="ECO:0008006" key="4">
    <source>
        <dbReference type="Google" id="ProtNLM"/>
    </source>
</evidence>
<dbReference type="InterPro" id="IPR041078">
    <property type="entry name" value="Plavaka"/>
</dbReference>
<organism evidence="2 3">
    <name type="scientific">Tetrapyrgos nigripes</name>
    <dbReference type="NCBI Taxonomy" id="182062"/>
    <lineage>
        <taxon>Eukaryota</taxon>
        <taxon>Fungi</taxon>
        <taxon>Dikarya</taxon>
        <taxon>Basidiomycota</taxon>
        <taxon>Agaricomycotina</taxon>
        <taxon>Agaricomycetes</taxon>
        <taxon>Agaricomycetidae</taxon>
        <taxon>Agaricales</taxon>
        <taxon>Marasmiineae</taxon>
        <taxon>Marasmiaceae</taxon>
        <taxon>Tetrapyrgos</taxon>
    </lineage>
</organism>
<feature type="region of interest" description="Disordered" evidence="1">
    <location>
        <begin position="28"/>
        <end position="47"/>
    </location>
</feature>
<sequence length="782" mass="88599">MCPVPGCHRTFKNHTGLGNHLHTHDHLNYSSTSQSDSDSDVALSDDEPNVEPVLHWDVDFDPNANFDASISLPPQPDDRMEAKKGHKIERQFHAKLNGRKCDSEGNVLPEGAPPPAPSPTERQGNDWRPWQDGLEFRMANLLYRKMQASAGNIDELMEILAARAQEEQPLFADHTDLYSTIDVCTDGAVPWEAFSVKYDGPWEEEKLEPWMDSEFMVYYQDLWEVLHRQLGNPDFIGEMETTPYQAISAEDGKRQYQNFISGNWAMREADKIVDVHPDTEGAMLCATITGSDKTTVSVATGQNDYYPAYLSNSCLTNNARRSHCGGVSLFMFLAIPKTTRDYQNSPEFRKFCRHIFHQSLRLFMTKPDLVRFGDGYYRRVVYSIGPYIGDYPEQVLLACIVQGWCARCTADHKDLDGPSIPRSHEHTCLVDDAMPSAADKWDAYGIISGIMPFTYYFPRADIHALIAPDILHQLIKGTYKDHLVTWIQEYLELENSKAEAARIMADIDQRIAAAPLFPALWCFPEGRGFKQWTGNDSKALMKVYLAAIAGRVPDEIVQTIAAFTEFCYLVRRDVITEDTIYQIGQALDQFHKERVIFEQLEVRDTFSLPRQHSLIHYPVLIAEFGSPNGLCSSITESKHIAAVKEPWRWSSCNQPLSETLVINEWMDKLEWAEADFRHRGMLSGPVTEGLSERFAHQADIRAIERLLALQAMAVNPDDDEDDDGGPVDGKQMGSGIRLACKHVKNLPRHPDTLGPHLKIDDFSFFLKSFIYEQNLPPINATT</sequence>
<reference evidence="2 3" key="1">
    <citation type="journal article" date="2020" name="ISME J.">
        <title>Uncovering the hidden diversity of litter-decomposition mechanisms in mushroom-forming fungi.</title>
        <authorList>
            <person name="Floudas D."/>
            <person name="Bentzer J."/>
            <person name="Ahren D."/>
            <person name="Johansson T."/>
            <person name="Persson P."/>
            <person name="Tunlid A."/>
        </authorList>
    </citation>
    <scope>NUCLEOTIDE SEQUENCE [LARGE SCALE GENOMIC DNA]</scope>
    <source>
        <strain evidence="2 3">CBS 291.85</strain>
    </source>
</reference>
<dbReference type="OrthoDB" id="3199698at2759"/>
<dbReference type="Pfam" id="PF18759">
    <property type="entry name" value="Plavaka"/>
    <property type="match status" value="1"/>
</dbReference>
<accession>A0A8H5BKQ4</accession>
<keyword evidence="3" id="KW-1185">Reference proteome</keyword>
<feature type="compositionally biased region" description="Acidic residues" evidence="1">
    <location>
        <begin position="37"/>
        <end position="47"/>
    </location>
</feature>
<name>A0A8H5BKQ4_9AGAR</name>
<feature type="region of interest" description="Disordered" evidence="1">
    <location>
        <begin position="99"/>
        <end position="128"/>
    </location>
</feature>
<dbReference type="Proteomes" id="UP000559256">
    <property type="component" value="Unassembled WGS sequence"/>
</dbReference>
<evidence type="ECO:0000313" key="3">
    <source>
        <dbReference type="Proteomes" id="UP000559256"/>
    </source>
</evidence>
<dbReference type="AlphaFoldDB" id="A0A8H5BKQ4"/>
<protein>
    <recommendedName>
        <fullName evidence="4">C2H2-type domain-containing protein</fullName>
    </recommendedName>
</protein>